<dbReference type="InterPro" id="IPR036396">
    <property type="entry name" value="Cyt_P450_sf"/>
</dbReference>
<keyword evidence="4 8" id="KW-0560">Oxidoreductase</keyword>
<organism evidence="10">
    <name type="scientific">Hypericum perforatum</name>
    <name type="common">St. John's wort</name>
    <dbReference type="NCBI Taxonomy" id="65561"/>
    <lineage>
        <taxon>Eukaryota</taxon>
        <taxon>Viridiplantae</taxon>
        <taxon>Streptophyta</taxon>
        <taxon>Embryophyta</taxon>
        <taxon>Tracheophyta</taxon>
        <taxon>Spermatophyta</taxon>
        <taxon>Magnoliopsida</taxon>
        <taxon>eudicotyledons</taxon>
        <taxon>Gunneridae</taxon>
        <taxon>Pentapetalae</taxon>
        <taxon>rosids</taxon>
        <taxon>fabids</taxon>
        <taxon>Malpighiales</taxon>
        <taxon>Hypericaceae</taxon>
        <taxon>Hypericeae</taxon>
        <taxon>Hypericum</taxon>
    </lineage>
</organism>
<dbReference type="PROSITE" id="PS00086">
    <property type="entry name" value="CYTOCHROME_P450"/>
    <property type="match status" value="1"/>
</dbReference>
<dbReference type="InterPro" id="IPR017972">
    <property type="entry name" value="Cyt_P450_CS"/>
</dbReference>
<evidence type="ECO:0000256" key="4">
    <source>
        <dbReference type="ARBA" id="ARBA00023002"/>
    </source>
</evidence>
<dbReference type="FunFam" id="1.10.630.10:FF:000081">
    <property type="entry name" value="Cytochrome P450 CYP81N5"/>
    <property type="match status" value="1"/>
</dbReference>
<feature type="binding site" description="axial binding residue" evidence="7">
    <location>
        <position position="442"/>
    </location>
    <ligand>
        <name>heme</name>
        <dbReference type="ChEBI" id="CHEBI:30413"/>
    </ligand>
    <ligandPart>
        <name>Fe</name>
        <dbReference type="ChEBI" id="CHEBI:18248"/>
    </ligandPart>
</feature>
<feature type="chain" id="PRO_5007823855" evidence="9">
    <location>
        <begin position="17"/>
        <end position="508"/>
    </location>
</feature>
<dbReference type="EMBL" id="KT716866">
    <property type="protein sequence ID" value="ANC33512.1"/>
    <property type="molecule type" value="mRNA"/>
</dbReference>
<keyword evidence="5 7" id="KW-0408">Iron</keyword>
<dbReference type="AlphaFoldDB" id="A0A161IM14"/>
<dbReference type="InterPro" id="IPR001128">
    <property type="entry name" value="Cyt_P450"/>
</dbReference>
<accession>A0A161IM14</accession>
<comment type="cofactor">
    <cofactor evidence="7">
        <name>heme</name>
        <dbReference type="ChEBI" id="CHEBI:30413"/>
    </cofactor>
</comment>
<dbReference type="GO" id="GO:0005506">
    <property type="term" value="F:iron ion binding"/>
    <property type="evidence" value="ECO:0007669"/>
    <property type="project" value="InterPro"/>
</dbReference>
<dbReference type="InterPro" id="IPR050651">
    <property type="entry name" value="Plant_Cytochrome_P450_Monoox"/>
</dbReference>
<dbReference type="PANTHER" id="PTHR47947">
    <property type="entry name" value="CYTOCHROME P450 82C3-RELATED"/>
    <property type="match status" value="1"/>
</dbReference>
<evidence type="ECO:0000256" key="3">
    <source>
        <dbReference type="ARBA" id="ARBA00022723"/>
    </source>
</evidence>
<keyword evidence="2 7" id="KW-0349">Heme</keyword>
<evidence type="ECO:0000256" key="8">
    <source>
        <dbReference type="RuleBase" id="RU000461"/>
    </source>
</evidence>
<evidence type="ECO:0000256" key="9">
    <source>
        <dbReference type="SAM" id="SignalP"/>
    </source>
</evidence>
<dbReference type="GO" id="GO:0016705">
    <property type="term" value="F:oxidoreductase activity, acting on paired donors, with incorporation or reduction of molecular oxygen"/>
    <property type="evidence" value="ECO:0007669"/>
    <property type="project" value="InterPro"/>
</dbReference>
<reference evidence="10" key="1">
    <citation type="submission" date="2015-09" db="EMBL/GenBank/DDBJ databases">
        <authorList>
            <person name="Jackson K.R."/>
            <person name="Lunt B.L."/>
            <person name="Fisher J.N.B."/>
            <person name="Gardner A.V."/>
            <person name="Bailey M.E."/>
            <person name="Deus L.M."/>
            <person name="Earl A.S."/>
            <person name="Gibby P.D."/>
            <person name="Hartmann K.A."/>
            <person name="Liu J.E."/>
            <person name="Manci A.M."/>
            <person name="Nielsen D.A."/>
            <person name="Solomon M.B."/>
            <person name="Breakwell D.P."/>
            <person name="Burnett S.H."/>
            <person name="Grose J.H."/>
        </authorList>
    </citation>
    <scope>NUCLEOTIDE SEQUENCE</scope>
</reference>
<protein>
    <submittedName>
        <fullName evidence="10">TXS-like protein</fullName>
    </submittedName>
</protein>
<evidence type="ECO:0000256" key="6">
    <source>
        <dbReference type="ARBA" id="ARBA00023033"/>
    </source>
</evidence>
<dbReference type="Gene3D" id="1.10.630.10">
    <property type="entry name" value="Cytochrome P450"/>
    <property type="match status" value="1"/>
</dbReference>
<proteinExistence type="evidence at transcript level"/>
<evidence type="ECO:0000256" key="7">
    <source>
        <dbReference type="PIRSR" id="PIRSR602401-1"/>
    </source>
</evidence>
<evidence type="ECO:0000256" key="1">
    <source>
        <dbReference type="ARBA" id="ARBA00010617"/>
    </source>
</evidence>
<evidence type="ECO:0000313" key="10">
    <source>
        <dbReference type="EMBL" id="ANC33512.1"/>
    </source>
</evidence>
<comment type="similarity">
    <text evidence="1 8">Belongs to the cytochrome P450 family.</text>
</comment>
<dbReference type="PRINTS" id="PR00463">
    <property type="entry name" value="EP450I"/>
</dbReference>
<dbReference type="SUPFAM" id="SSF48264">
    <property type="entry name" value="Cytochrome P450"/>
    <property type="match status" value="1"/>
</dbReference>
<keyword evidence="3 7" id="KW-0479">Metal-binding</keyword>
<keyword evidence="9" id="KW-0732">Signal</keyword>
<dbReference type="PRINTS" id="PR00385">
    <property type="entry name" value="P450"/>
</dbReference>
<keyword evidence="6 8" id="KW-0503">Monooxygenase</keyword>
<dbReference type="GO" id="GO:0004497">
    <property type="term" value="F:monooxygenase activity"/>
    <property type="evidence" value="ECO:0007669"/>
    <property type="project" value="UniProtKB-KW"/>
</dbReference>
<sequence length="508" mass="57417">MELYLYLAAFFLAFSAFKLLSRKKHNYPPGPRALPVVGNLHLIKPPLYRFFQTASGRFGPIMLFWMGRTPFLVVSSPDAVEECFTKNDIIFADRPNSMSGDHLTYNYQFLVWAHHGPLWKNLRRLTYTEIFSLKALQRSAFVREEETSHFAGRLLRYCSSGKTKLNMKYMFSLLASSVIMRVAAGKRHVAVHDEDTEEERRRIKEFKELFFPVVTPAVGDYIPVLRTIGYKGVEKGMIRLAQKRDVYLNNLVAEVRAKRKASGKRSSGEDGDKLSSVADTVLNLQETQPELYTDDIVKSLVMMMFIAGTETSTTVLEWSLTLLLQHPNKMQKLQAEIDGITGESRLMNESDLPNLPYLRAVVKEALRLFPPVPLLLPHFSTDACTVGGYDIPKGTMLLVNVWAMHRDPKLWDEPTEFRPERFVETNLDTYLLVPFGVGRRACAGNTMGTHMVCVALGVLMQCFDWDQLGMDEDMSHAVGAGTLSKGKPLEASFAPRPKMTNILSSLLS</sequence>
<reference evidence="10" key="2">
    <citation type="journal article" date="2016" name="Nat. Commun.">
        <title>Bifunctional CYP81AA proteins catalyse identical hydroxylations but alternative regioselective phenol couplings in plant xanthone biosynthesis.</title>
        <authorList>
            <person name="El-Awaad I."/>
            <person name="Bocola M."/>
            <person name="Beuerle T."/>
            <person name="Liu B."/>
            <person name="Beerhues L."/>
        </authorList>
    </citation>
    <scope>NUCLEOTIDE SEQUENCE</scope>
</reference>
<feature type="signal peptide" evidence="9">
    <location>
        <begin position="1"/>
        <end position="16"/>
    </location>
</feature>
<dbReference type="Pfam" id="PF00067">
    <property type="entry name" value="p450"/>
    <property type="match status" value="1"/>
</dbReference>
<evidence type="ECO:0000256" key="2">
    <source>
        <dbReference type="ARBA" id="ARBA00022617"/>
    </source>
</evidence>
<name>A0A161IM14_HYPPE</name>
<dbReference type="GO" id="GO:0020037">
    <property type="term" value="F:heme binding"/>
    <property type="evidence" value="ECO:0007669"/>
    <property type="project" value="InterPro"/>
</dbReference>
<evidence type="ECO:0000256" key="5">
    <source>
        <dbReference type="ARBA" id="ARBA00023004"/>
    </source>
</evidence>
<dbReference type="InterPro" id="IPR002401">
    <property type="entry name" value="Cyt_P450_E_grp-I"/>
</dbReference>
<dbReference type="PANTHER" id="PTHR47947:SF13">
    <property type="entry name" value="CYTOCHROME P450, FAMILY 81, SUBFAMILY K, POLYPEPTIDE 1-RELATED"/>
    <property type="match status" value="1"/>
</dbReference>